<dbReference type="OrthoDB" id="3260379at2759"/>
<reference evidence="2 3" key="1">
    <citation type="submission" date="2014-06" db="EMBL/GenBank/DDBJ databases">
        <authorList>
            <consortium name="DOE Joint Genome Institute"/>
            <person name="Kuo A."/>
            <person name="Kohler A."/>
            <person name="Nagy L.G."/>
            <person name="Floudas D."/>
            <person name="Copeland A."/>
            <person name="Barry K.W."/>
            <person name="Cichocki N."/>
            <person name="Veneault-Fourrey C."/>
            <person name="LaButti K."/>
            <person name="Lindquist E.A."/>
            <person name="Lipzen A."/>
            <person name="Lundell T."/>
            <person name="Morin E."/>
            <person name="Murat C."/>
            <person name="Sun H."/>
            <person name="Tunlid A."/>
            <person name="Henrissat B."/>
            <person name="Grigoriev I.V."/>
            <person name="Hibbett D.S."/>
            <person name="Martin F."/>
            <person name="Nordberg H.P."/>
            <person name="Cantor M.N."/>
            <person name="Hua S.X."/>
        </authorList>
    </citation>
    <scope>NUCLEOTIDE SEQUENCE [LARGE SCALE GENOMIC DNA]</scope>
    <source>
        <strain evidence="2 3">ATCC 200175</strain>
    </source>
</reference>
<feature type="compositionally biased region" description="Polar residues" evidence="1">
    <location>
        <begin position="294"/>
        <end position="304"/>
    </location>
</feature>
<evidence type="ECO:0008006" key="4">
    <source>
        <dbReference type="Google" id="ProtNLM"/>
    </source>
</evidence>
<evidence type="ECO:0000256" key="1">
    <source>
        <dbReference type="SAM" id="MobiDB-lite"/>
    </source>
</evidence>
<protein>
    <recommendedName>
        <fullName evidence="4">Rrn9 domain-containing protein</fullName>
    </recommendedName>
</protein>
<sequence length="304" mass="34003">MVAAKRVVVPAALHAELTEYTNLIRVIRTSRTLDLTTHLLDHAAQQRQQVEVGKGNKTSKEKDTWTPWPLIDVPVPEWTLEDEIRQLGETVARQMEGGEVGAKSSEDVDNDDDEDVDLLSPPATKLLVEHAGSILVHILNVMADQRPSTSGSMQNRLWAMDWEDVISLLAVSGVVDKRVITRAEKRLQRIYGPSNTRAAKRMRLVESARAKFSEAAASGDDTLLDFPIQRLRIRLGQHETKGNAGRLGRGNMNAYITEATVSGDDTLLEFPVQRYRTRREQHGTKRHGKRRVTSKTIIETDSDG</sequence>
<name>A0A0C9SMF4_PAXIN</name>
<keyword evidence="3" id="KW-1185">Reference proteome</keyword>
<proteinExistence type="predicted"/>
<gene>
    <name evidence="2" type="ORF">PAXINDRAFT_20709</name>
</gene>
<organism evidence="2 3">
    <name type="scientific">Paxillus involutus ATCC 200175</name>
    <dbReference type="NCBI Taxonomy" id="664439"/>
    <lineage>
        <taxon>Eukaryota</taxon>
        <taxon>Fungi</taxon>
        <taxon>Dikarya</taxon>
        <taxon>Basidiomycota</taxon>
        <taxon>Agaricomycotina</taxon>
        <taxon>Agaricomycetes</taxon>
        <taxon>Agaricomycetidae</taxon>
        <taxon>Boletales</taxon>
        <taxon>Paxilineae</taxon>
        <taxon>Paxillaceae</taxon>
        <taxon>Paxillus</taxon>
    </lineage>
</organism>
<dbReference type="Proteomes" id="UP000053647">
    <property type="component" value="Unassembled WGS sequence"/>
</dbReference>
<feature type="region of interest" description="Disordered" evidence="1">
    <location>
        <begin position="279"/>
        <end position="304"/>
    </location>
</feature>
<reference evidence="3" key="2">
    <citation type="submission" date="2015-01" db="EMBL/GenBank/DDBJ databases">
        <title>Evolutionary Origins and Diversification of the Mycorrhizal Mutualists.</title>
        <authorList>
            <consortium name="DOE Joint Genome Institute"/>
            <consortium name="Mycorrhizal Genomics Consortium"/>
            <person name="Kohler A."/>
            <person name="Kuo A."/>
            <person name="Nagy L.G."/>
            <person name="Floudas D."/>
            <person name="Copeland A."/>
            <person name="Barry K.W."/>
            <person name="Cichocki N."/>
            <person name="Veneault-Fourrey C."/>
            <person name="LaButti K."/>
            <person name="Lindquist E.A."/>
            <person name="Lipzen A."/>
            <person name="Lundell T."/>
            <person name="Morin E."/>
            <person name="Murat C."/>
            <person name="Riley R."/>
            <person name="Ohm R."/>
            <person name="Sun H."/>
            <person name="Tunlid A."/>
            <person name="Henrissat B."/>
            <person name="Grigoriev I.V."/>
            <person name="Hibbett D.S."/>
            <person name="Martin F."/>
        </authorList>
    </citation>
    <scope>NUCLEOTIDE SEQUENCE [LARGE SCALE GENOMIC DNA]</scope>
    <source>
        <strain evidence="3">ATCC 200175</strain>
    </source>
</reference>
<feature type="region of interest" description="Disordered" evidence="1">
    <location>
        <begin position="92"/>
        <end position="113"/>
    </location>
</feature>
<dbReference type="HOGENOM" id="CLU_074396_1_0_1"/>
<dbReference type="EMBL" id="KN820527">
    <property type="protein sequence ID" value="KIJ06079.1"/>
    <property type="molecule type" value="Genomic_DNA"/>
</dbReference>
<feature type="compositionally biased region" description="Basic residues" evidence="1">
    <location>
        <begin position="284"/>
        <end position="293"/>
    </location>
</feature>
<evidence type="ECO:0000313" key="2">
    <source>
        <dbReference type="EMBL" id="KIJ06079.1"/>
    </source>
</evidence>
<accession>A0A0C9SMF4</accession>
<dbReference type="AlphaFoldDB" id="A0A0C9SMF4"/>
<feature type="region of interest" description="Disordered" evidence="1">
    <location>
        <begin position="46"/>
        <end position="66"/>
    </location>
</feature>
<evidence type="ECO:0000313" key="3">
    <source>
        <dbReference type="Proteomes" id="UP000053647"/>
    </source>
</evidence>